<accession>A0A0L0N311</accession>
<dbReference type="PANTHER" id="PTHR45649">
    <property type="entry name" value="AMINO-ACID PERMEASE BAT1"/>
    <property type="match status" value="1"/>
</dbReference>
<evidence type="ECO:0000256" key="1">
    <source>
        <dbReference type="ARBA" id="ARBA00004141"/>
    </source>
</evidence>
<feature type="transmembrane region" description="Helical" evidence="7">
    <location>
        <begin position="114"/>
        <end position="134"/>
    </location>
</feature>
<feature type="transmembrane region" description="Helical" evidence="7">
    <location>
        <begin position="449"/>
        <end position="467"/>
    </location>
</feature>
<feature type="transmembrane region" description="Helical" evidence="7">
    <location>
        <begin position="356"/>
        <end position="381"/>
    </location>
</feature>
<evidence type="ECO:0000256" key="7">
    <source>
        <dbReference type="SAM" id="Phobius"/>
    </source>
</evidence>
<comment type="caution">
    <text evidence="8">The sequence shown here is derived from an EMBL/GenBank/DDBJ whole genome shotgun (WGS) entry which is preliminary data.</text>
</comment>
<keyword evidence="3 7" id="KW-0812">Transmembrane</keyword>
<feature type="transmembrane region" description="Helical" evidence="7">
    <location>
        <begin position="205"/>
        <end position="224"/>
    </location>
</feature>
<dbReference type="Gene3D" id="1.20.1740.10">
    <property type="entry name" value="Amino acid/polyamine transporter I"/>
    <property type="match status" value="1"/>
</dbReference>
<dbReference type="AlphaFoldDB" id="A0A0L0N311"/>
<keyword evidence="2" id="KW-0813">Transport</keyword>
<feature type="transmembrane region" description="Helical" evidence="7">
    <location>
        <begin position="517"/>
        <end position="537"/>
    </location>
</feature>
<dbReference type="Pfam" id="PF13520">
    <property type="entry name" value="AA_permease_2"/>
    <property type="match status" value="1"/>
</dbReference>
<feature type="transmembrane region" description="Helical" evidence="7">
    <location>
        <begin position="79"/>
        <end position="99"/>
    </location>
</feature>
<proteinExistence type="predicted"/>
<comment type="subcellular location">
    <subcellularLocation>
        <location evidence="1">Membrane</location>
        <topology evidence="1">Multi-pass membrane protein</topology>
    </subcellularLocation>
</comment>
<feature type="transmembrane region" description="Helical" evidence="7">
    <location>
        <begin position="422"/>
        <end position="443"/>
    </location>
</feature>
<evidence type="ECO:0000313" key="9">
    <source>
        <dbReference type="Proteomes" id="UP000036947"/>
    </source>
</evidence>
<evidence type="ECO:0000256" key="5">
    <source>
        <dbReference type="ARBA" id="ARBA00023136"/>
    </source>
</evidence>
<dbReference type="PIRSF" id="PIRSF006060">
    <property type="entry name" value="AA_transporter"/>
    <property type="match status" value="1"/>
</dbReference>
<feature type="transmembrane region" description="Helical" evidence="7">
    <location>
        <begin position="316"/>
        <end position="336"/>
    </location>
</feature>
<dbReference type="GO" id="GO:0022857">
    <property type="term" value="F:transmembrane transporter activity"/>
    <property type="evidence" value="ECO:0007669"/>
    <property type="project" value="InterPro"/>
</dbReference>
<evidence type="ECO:0000256" key="4">
    <source>
        <dbReference type="ARBA" id="ARBA00022989"/>
    </source>
</evidence>
<keyword evidence="4 7" id="KW-1133">Transmembrane helix</keyword>
<evidence type="ECO:0000256" key="3">
    <source>
        <dbReference type="ARBA" id="ARBA00022692"/>
    </source>
</evidence>
<reference evidence="8 9" key="1">
    <citation type="journal article" date="2015" name="BMC Genomics">
        <title>The genome of the truffle-parasite Tolypocladium ophioglossoides and the evolution of antifungal peptaibiotics.</title>
        <authorList>
            <person name="Quandt C.A."/>
            <person name="Bushley K.E."/>
            <person name="Spatafora J.W."/>
        </authorList>
    </citation>
    <scope>NUCLEOTIDE SEQUENCE [LARGE SCALE GENOMIC DNA]</scope>
    <source>
        <strain evidence="8 9">CBS 100239</strain>
    </source>
</reference>
<name>A0A0L0N311_TOLOC</name>
<sequence>MAVPKDYDGCEMGMGSTGSDKQAHHSAGEVEAGAGERLPTGEWSESLDEDLRADLKAGFTANDRRDMQRMGKKQEFRRNFRMISTIGFTTCVMGTWEILLSSNTQGLAAGGMSGLFWSLCWAYAGQFFIVLSLAEMASMAPTAGGQYHWVSEFAPREYQKILSYLSGWLSAVSWQSIVALDAFLIGSIIQGLITLNDAAYSPERWQGTLLVIASDIGIAMFNVFAAKHLPLAEGIFVTIHVFAFFPVIITLLVIAPKQSASAVFTQFTDNGAGWPSIALTVMVGQVSTMFVVLGSDSVAHMAEEIKDAGIVVPQSMVWSFLLNVPFTFGLLLAYLFCIGDVEKALASPTGFPFIYVFQNATGSVSGATGLTIVVLVLLIMVTISSLASTSRQTFAFARDNGLPFSNWLGAVHPTWHVPVNSVIFTCIFTTALSLINIGSTVAFNAMLSLSTVALMATYVISVGCVTIKRFRGEELPHSRWSLGRYGLPINIVALVYACWSFFWSFWPNSHAITAENFNWACVLFVGLMGLSCVLYFVQARHVYAGPVVKVEGRKLN</sequence>
<feature type="region of interest" description="Disordered" evidence="6">
    <location>
        <begin position="1"/>
        <end position="41"/>
    </location>
</feature>
<keyword evidence="5 7" id="KW-0472">Membrane</keyword>
<feature type="transmembrane region" description="Helical" evidence="7">
    <location>
        <begin position="274"/>
        <end position="295"/>
    </location>
</feature>
<evidence type="ECO:0000256" key="6">
    <source>
        <dbReference type="SAM" id="MobiDB-lite"/>
    </source>
</evidence>
<feature type="transmembrane region" description="Helical" evidence="7">
    <location>
        <begin position="231"/>
        <end position="254"/>
    </location>
</feature>
<evidence type="ECO:0000313" key="8">
    <source>
        <dbReference type="EMBL" id="KND88389.1"/>
    </source>
</evidence>
<gene>
    <name evidence="8" type="ORF">TOPH_07025</name>
</gene>
<dbReference type="EMBL" id="LFRF01000026">
    <property type="protein sequence ID" value="KND88389.1"/>
    <property type="molecule type" value="Genomic_DNA"/>
</dbReference>
<dbReference type="Proteomes" id="UP000036947">
    <property type="component" value="Unassembled WGS sequence"/>
</dbReference>
<feature type="transmembrane region" description="Helical" evidence="7">
    <location>
        <begin position="487"/>
        <end position="505"/>
    </location>
</feature>
<evidence type="ECO:0000256" key="2">
    <source>
        <dbReference type="ARBA" id="ARBA00022448"/>
    </source>
</evidence>
<feature type="transmembrane region" description="Helical" evidence="7">
    <location>
        <begin position="168"/>
        <end position="193"/>
    </location>
</feature>
<dbReference type="PANTHER" id="PTHR45649:SF4">
    <property type="entry name" value="TRANSPORTER, PUTATIVE (EUROFUNG)-RELATED"/>
    <property type="match status" value="1"/>
</dbReference>
<dbReference type="STRING" id="1163406.A0A0L0N311"/>
<organism evidence="8 9">
    <name type="scientific">Tolypocladium ophioglossoides (strain CBS 100239)</name>
    <name type="common">Snaketongue truffleclub</name>
    <name type="synonym">Elaphocordyceps ophioglossoides</name>
    <dbReference type="NCBI Taxonomy" id="1163406"/>
    <lineage>
        <taxon>Eukaryota</taxon>
        <taxon>Fungi</taxon>
        <taxon>Dikarya</taxon>
        <taxon>Ascomycota</taxon>
        <taxon>Pezizomycotina</taxon>
        <taxon>Sordariomycetes</taxon>
        <taxon>Hypocreomycetidae</taxon>
        <taxon>Hypocreales</taxon>
        <taxon>Ophiocordycipitaceae</taxon>
        <taxon>Tolypocladium</taxon>
    </lineage>
</organism>
<dbReference type="OrthoDB" id="3257095at2759"/>
<dbReference type="GO" id="GO:0016020">
    <property type="term" value="C:membrane"/>
    <property type="evidence" value="ECO:0007669"/>
    <property type="project" value="UniProtKB-SubCell"/>
</dbReference>
<keyword evidence="9" id="KW-1185">Reference proteome</keyword>
<dbReference type="InterPro" id="IPR002293">
    <property type="entry name" value="AA/rel_permease1"/>
</dbReference>
<protein>
    <submittedName>
        <fullName evidence="8">Putative amino-acid permease</fullName>
    </submittedName>
</protein>